<dbReference type="FunFam" id="3.40.50.300:FF:000016">
    <property type="entry name" value="Oligopeptide ABC transporter ATP-binding component"/>
    <property type="match status" value="1"/>
</dbReference>
<evidence type="ECO:0000313" key="11">
    <source>
        <dbReference type="EMBL" id="RNB86961.1"/>
    </source>
</evidence>
<comment type="subcellular location">
    <subcellularLocation>
        <location evidence="1">Cell membrane</location>
        <topology evidence="1">Peripheral membrane protein</topology>
    </subcellularLocation>
</comment>
<evidence type="ECO:0000313" key="12">
    <source>
        <dbReference type="Proteomes" id="UP000271031"/>
    </source>
</evidence>
<feature type="domain" description="ABC transporter" evidence="10">
    <location>
        <begin position="8"/>
        <end position="259"/>
    </location>
</feature>
<dbReference type="PANTHER" id="PTHR43297:SF14">
    <property type="entry name" value="ATPASE AAA-TYPE CORE DOMAIN-CONTAINING PROTEIN"/>
    <property type="match status" value="1"/>
</dbReference>
<keyword evidence="3" id="KW-0813">Transport</keyword>
<evidence type="ECO:0000256" key="7">
    <source>
        <dbReference type="ARBA" id="ARBA00022840"/>
    </source>
</evidence>
<dbReference type="SMART" id="SM00382">
    <property type="entry name" value="AAA"/>
    <property type="match status" value="1"/>
</dbReference>
<dbReference type="SUPFAM" id="SSF52540">
    <property type="entry name" value="P-loop containing nucleoside triphosphate hydrolases"/>
    <property type="match status" value="1"/>
</dbReference>
<dbReference type="AlphaFoldDB" id="A0A3M8DHK9"/>
<dbReference type="InterPro" id="IPR013563">
    <property type="entry name" value="Oligopep_ABC_C"/>
</dbReference>
<evidence type="ECO:0000259" key="10">
    <source>
        <dbReference type="PROSITE" id="PS50893"/>
    </source>
</evidence>
<accession>A0A3M8DHK9</accession>
<dbReference type="Pfam" id="PF00005">
    <property type="entry name" value="ABC_tran"/>
    <property type="match status" value="1"/>
</dbReference>
<dbReference type="OrthoDB" id="9802264at2"/>
<sequence length="327" mass="36687">MKPSDTVLEINHLQTYFYTDKGVVPAVDDISISVKKGKIIGIVGESGCGKSMTSLSIMQLIASPGKIAGGEILFQNKNLVGLSKSEMRSLRGNEISMIFQEPMTSLNPVYPVGKQVAETLLLHNKTMQKEEAKQKVIDMFKMVGIPEPERRYRAFPHQLSGGLRQRVMIAMALICRPKLLIADEPTTALDVTIEAQILKLMKQLQEEIDTSIIMITHNLGIVAEMCDYVYVMYAGKVMEHADVFELFDHPKHPYTEGLLKSIPRGNVQQNKKKGLYSIEGMVPNMLNLPKGCRFHPRCMYAEDACREIEPDLVDTGDGHMVRCIKYK</sequence>
<evidence type="ECO:0000256" key="2">
    <source>
        <dbReference type="ARBA" id="ARBA00005417"/>
    </source>
</evidence>
<proteinExistence type="inferred from homology"/>
<comment type="caution">
    <text evidence="11">The sequence shown here is derived from an EMBL/GenBank/DDBJ whole genome shotgun (WGS) entry which is preliminary data.</text>
</comment>
<dbReference type="Gene3D" id="3.40.50.300">
    <property type="entry name" value="P-loop containing nucleotide triphosphate hydrolases"/>
    <property type="match status" value="1"/>
</dbReference>
<dbReference type="Pfam" id="PF08352">
    <property type="entry name" value="oligo_HPY"/>
    <property type="match status" value="1"/>
</dbReference>
<dbReference type="PANTHER" id="PTHR43297">
    <property type="entry name" value="OLIGOPEPTIDE TRANSPORT ATP-BINDING PROTEIN APPD"/>
    <property type="match status" value="1"/>
</dbReference>
<evidence type="ECO:0000256" key="8">
    <source>
        <dbReference type="ARBA" id="ARBA00022967"/>
    </source>
</evidence>
<evidence type="ECO:0000256" key="5">
    <source>
        <dbReference type="ARBA" id="ARBA00022519"/>
    </source>
</evidence>
<evidence type="ECO:0000256" key="4">
    <source>
        <dbReference type="ARBA" id="ARBA00022475"/>
    </source>
</evidence>
<dbReference type="GO" id="GO:0015833">
    <property type="term" value="P:peptide transport"/>
    <property type="evidence" value="ECO:0007669"/>
    <property type="project" value="InterPro"/>
</dbReference>
<keyword evidence="8" id="KW-1278">Translocase</keyword>
<dbReference type="PROSITE" id="PS50893">
    <property type="entry name" value="ABC_TRANSPORTER_2"/>
    <property type="match status" value="1"/>
</dbReference>
<keyword evidence="5" id="KW-0997">Cell inner membrane</keyword>
<keyword evidence="7 11" id="KW-0067">ATP-binding</keyword>
<dbReference type="GO" id="GO:0016887">
    <property type="term" value="F:ATP hydrolysis activity"/>
    <property type="evidence" value="ECO:0007669"/>
    <property type="project" value="InterPro"/>
</dbReference>
<dbReference type="InterPro" id="IPR027417">
    <property type="entry name" value="P-loop_NTPase"/>
</dbReference>
<dbReference type="InterPro" id="IPR003439">
    <property type="entry name" value="ABC_transporter-like_ATP-bd"/>
</dbReference>
<evidence type="ECO:0000256" key="1">
    <source>
        <dbReference type="ARBA" id="ARBA00004202"/>
    </source>
</evidence>
<dbReference type="CDD" id="cd03257">
    <property type="entry name" value="ABC_NikE_OppD_transporters"/>
    <property type="match status" value="1"/>
</dbReference>
<dbReference type="InterPro" id="IPR050388">
    <property type="entry name" value="ABC_Ni/Peptide_Import"/>
</dbReference>
<dbReference type="NCBIfam" id="TIGR01727">
    <property type="entry name" value="oligo_HPY"/>
    <property type="match status" value="1"/>
</dbReference>
<comment type="similarity">
    <text evidence="2">Belongs to the ABC transporter superfamily.</text>
</comment>
<keyword evidence="4" id="KW-1003">Cell membrane</keyword>
<evidence type="ECO:0000256" key="6">
    <source>
        <dbReference type="ARBA" id="ARBA00022741"/>
    </source>
</evidence>
<gene>
    <name evidence="11" type="ORF">EDM56_14720</name>
</gene>
<dbReference type="Proteomes" id="UP000271031">
    <property type="component" value="Unassembled WGS sequence"/>
</dbReference>
<keyword evidence="12" id="KW-1185">Reference proteome</keyword>
<evidence type="ECO:0000256" key="9">
    <source>
        <dbReference type="ARBA" id="ARBA00023136"/>
    </source>
</evidence>
<keyword evidence="6" id="KW-0547">Nucleotide-binding</keyword>
<name>A0A3M8DHK9_9BACL</name>
<reference evidence="11 12" key="1">
    <citation type="submission" date="2018-10" db="EMBL/GenBank/DDBJ databases">
        <title>Phylogenomics of Brevibacillus.</title>
        <authorList>
            <person name="Dunlap C."/>
        </authorList>
    </citation>
    <scope>NUCLEOTIDE SEQUENCE [LARGE SCALE GENOMIC DNA]</scope>
    <source>
        <strain evidence="11 12">JCM 15716</strain>
    </source>
</reference>
<protein>
    <submittedName>
        <fullName evidence="11">ABC transporter ATP-binding protein</fullName>
    </submittedName>
</protein>
<keyword evidence="9" id="KW-0472">Membrane</keyword>
<dbReference type="GO" id="GO:0005524">
    <property type="term" value="F:ATP binding"/>
    <property type="evidence" value="ECO:0007669"/>
    <property type="project" value="UniProtKB-KW"/>
</dbReference>
<dbReference type="InterPro" id="IPR003593">
    <property type="entry name" value="AAA+_ATPase"/>
</dbReference>
<evidence type="ECO:0000256" key="3">
    <source>
        <dbReference type="ARBA" id="ARBA00022448"/>
    </source>
</evidence>
<dbReference type="EMBL" id="RHHQ01000012">
    <property type="protein sequence ID" value="RNB86961.1"/>
    <property type="molecule type" value="Genomic_DNA"/>
</dbReference>
<dbReference type="RefSeq" id="WP_122918658.1">
    <property type="nucleotide sequence ID" value="NZ_RHHQ01000012.1"/>
</dbReference>
<organism evidence="11 12">
    <name type="scientific">Brevibacillus fluminis</name>
    <dbReference type="NCBI Taxonomy" id="511487"/>
    <lineage>
        <taxon>Bacteria</taxon>
        <taxon>Bacillati</taxon>
        <taxon>Bacillota</taxon>
        <taxon>Bacilli</taxon>
        <taxon>Bacillales</taxon>
        <taxon>Paenibacillaceae</taxon>
        <taxon>Brevibacillus</taxon>
    </lineage>
</organism>
<dbReference type="GO" id="GO:0005886">
    <property type="term" value="C:plasma membrane"/>
    <property type="evidence" value="ECO:0007669"/>
    <property type="project" value="UniProtKB-SubCell"/>
</dbReference>